<accession>A0ABW1QUQ9</accession>
<evidence type="ECO:0000256" key="1">
    <source>
        <dbReference type="ARBA" id="ARBA00004196"/>
    </source>
</evidence>
<evidence type="ECO:0000313" key="9">
    <source>
        <dbReference type="EMBL" id="MFC6153023.1"/>
    </source>
</evidence>
<feature type="transmembrane region" description="Helical" evidence="6">
    <location>
        <begin position="162"/>
        <end position="181"/>
    </location>
</feature>
<keyword evidence="10" id="KW-1185">Reference proteome</keyword>
<dbReference type="Pfam" id="PF04234">
    <property type="entry name" value="CopC"/>
    <property type="match status" value="1"/>
</dbReference>
<evidence type="ECO:0000259" key="8">
    <source>
        <dbReference type="Pfam" id="PF04234"/>
    </source>
</evidence>
<dbReference type="InterPro" id="IPR032694">
    <property type="entry name" value="CopC/D"/>
</dbReference>
<comment type="caution">
    <text evidence="9">The sequence shown here is derived from an EMBL/GenBank/DDBJ whole genome shotgun (WGS) entry which is preliminary data.</text>
</comment>
<dbReference type="InterPro" id="IPR014756">
    <property type="entry name" value="Ig_E-set"/>
</dbReference>
<dbReference type="InterPro" id="IPR007348">
    <property type="entry name" value="CopC_dom"/>
</dbReference>
<evidence type="ECO:0000256" key="4">
    <source>
        <dbReference type="ARBA" id="ARBA00023008"/>
    </source>
</evidence>
<organism evidence="9 10">
    <name type="scientific">Nocardioides yefusunii</name>
    <dbReference type="NCBI Taxonomy" id="2500546"/>
    <lineage>
        <taxon>Bacteria</taxon>
        <taxon>Bacillati</taxon>
        <taxon>Actinomycetota</taxon>
        <taxon>Actinomycetes</taxon>
        <taxon>Propionibacteriales</taxon>
        <taxon>Nocardioidaceae</taxon>
        <taxon>Nocardioides</taxon>
    </lineage>
</organism>
<feature type="signal peptide" evidence="7">
    <location>
        <begin position="1"/>
        <end position="24"/>
    </location>
</feature>
<feature type="chain" id="PRO_5046714348" evidence="7">
    <location>
        <begin position="25"/>
        <end position="189"/>
    </location>
</feature>
<feature type="compositionally biased region" description="Pro residues" evidence="5">
    <location>
        <begin position="132"/>
        <end position="141"/>
    </location>
</feature>
<dbReference type="PANTHER" id="PTHR34820">
    <property type="entry name" value="INNER MEMBRANE PROTEIN YEBZ"/>
    <property type="match status" value="1"/>
</dbReference>
<dbReference type="EMBL" id="JBHSQI010000002">
    <property type="protein sequence ID" value="MFC6153023.1"/>
    <property type="molecule type" value="Genomic_DNA"/>
</dbReference>
<evidence type="ECO:0000256" key="2">
    <source>
        <dbReference type="ARBA" id="ARBA00022723"/>
    </source>
</evidence>
<gene>
    <name evidence="9" type="ORF">ACFPWU_05025</name>
</gene>
<dbReference type="SUPFAM" id="SSF81296">
    <property type="entry name" value="E set domains"/>
    <property type="match status" value="1"/>
</dbReference>
<evidence type="ECO:0000256" key="5">
    <source>
        <dbReference type="SAM" id="MobiDB-lite"/>
    </source>
</evidence>
<evidence type="ECO:0000256" key="3">
    <source>
        <dbReference type="ARBA" id="ARBA00022729"/>
    </source>
</evidence>
<protein>
    <submittedName>
        <fullName evidence="9">Copper resistance protein CopC</fullName>
    </submittedName>
</protein>
<feature type="region of interest" description="Disordered" evidence="5">
    <location>
        <begin position="122"/>
        <end position="160"/>
    </location>
</feature>
<evidence type="ECO:0000256" key="7">
    <source>
        <dbReference type="SAM" id="SignalP"/>
    </source>
</evidence>
<keyword evidence="2" id="KW-0479">Metal-binding</keyword>
<keyword evidence="3 7" id="KW-0732">Signal</keyword>
<dbReference type="Proteomes" id="UP001596098">
    <property type="component" value="Unassembled WGS sequence"/>
</dbReference>
<proteinExistence type="predicted"/>
<feature type="domain" description="CopC" evidence="8">
    <location>
        <begin position="28"/>
        <end position="125"/>
    </location>
</feature>
<evidence type="ECO:0000256" key="6">
    <source>
        <dbReference type="SAM" id="Phobius"/>
    </source>
</evidence>
<keyword evidence="6" id="KW-1133">Transmembrane helix</keyword>
<keyword evidence="6" id="KW-0812">Transmembrane</keyword>
<comment type="subcellular location">
    <subcellularLocation>
        <location evidence="1">Cell envelope</location>
    </subcellularLocation>
</comment>
<sequence length="189" mass="19314">MNLLRTLALAVLAALASLVLPLTAAQAHSGLTGAVPSEGTTVDSLPDEVTLSFSEEVRAPAFVVITGPDRSTHEAGDPTLDGATVTQTFDAATLEGVDPNGRWTVAYRVVSADGHTVSGQTTFTVEGAEVPEPTPTSPPRTPAETPATSDTDPVASDDGHSGAPYLIAAVLALLLVTVAATSRTKDKDK</sequence>
<name>A0ABW1QUQ9_9ACTN</name>
<keyword evidence="4" id="KW-0186">Copper</keyword>
<evidence type="ECO:0000313" key="10">
    <source>
        <dbReference type="Proteomes" id="UP001596098"/>
    </source>
</evidence>
<reference evidence="10" key="1">
    <citation type="journal article" date="2019" name="Int. J. Syst. Evol. Microbiol.">
        <title>The Global Catalogue of Microorganisms (GCM) 10K type strain sequencing project: providing services to taxonomists for standard genome sequencing and annotation.</title>
        <authorList>
            <consortium name="The Broad Institute Genomics Platform"/>
            <consortium name="The Broad Institute Genome Sequencing Center for Infectious Disease"/>
            <person name="Wu L."/>
            <person name="Ma J."/>
        </authorList>
    </citation>
    <scope>NUCLEOTIDE SEQUENCE [LARGE SCALE GENOMIC DNA]</scope>
    <source>
        <strain evidence="10">DFY28</strain>
    </source>
</reference>
<keyword evidence="6" id="KW-0472">Membrane</keyword>
<dbReference type="InterPro" id="IPR014755">
    <property type="entry name" value="Cu-Rt/internalin_Ig-like"/>
</dbReference>
<dbReference type="PANTHER" id="PTHR34820:SF4">
    <property type="entry name" value="INNER MEMBRANE PROTEIN YEBZ"/>
    <property type="match status" value="1"/>
</dbReference>
<dbReference type="RefSeq" id="WP_128219366.1">
    <property type="nucleotide sequence ID" value="NZ_CP034929.1"/>
</dbReference>
<dbReference type="Gene3D" id="2.60.40.1220">
    <property type="match status" value="1"/>
</dbReference>